<dbReference type="InterPro" id="IPR002656">
    <property type="entry name" value="Acyl_transf_3_dom"/>
</dbReference>
<gene>
    <name evidence="3" type="ORF">D4L85_02865</name>
</gene>
<name>A0A385SJN2_9BACT</name>
<dbReference type="GO" id="GO:0016747">
    <property type="term" value="F:acyltransferase activity, transferring groups other than amino-acyl groups"/>
    <property type="evidence" value="ECO:0007669"/>
    <property type="project" value="InterPro"/>
</dbReference>
<dbReference type="KEGG" id="chk:D4L85_02865"/>
<dbReference type="PANTHER" id="PTHR23028">
    <property type="entry name" value="ACETYLTRANSFERASE"/>
    <property type="match status" value="1"/>
</dbReference>
<evidence type="ECO:0000313" key="4">
    <source>
        <dbReference type="Proteomes" id="UP000266183"/>
    </source>
</evidence>
<dbReference type="OrthoDB" id="290051at2"/>
<keyword evidence="1" id="KW-0472">Membrane</keyword>
<feature type="transmembrane region" description="Helical" evidence="1">
    <location>
        <begin position="171"/>
        <end position="187"/>
    </location>
</feature>
<feature type="transmembrane region" description="Helical" evidence="1">
    <location>
        <begin position="111"/>
        <end position="130"/>
    </location>
</feature>
<dbReference type="RefSeq" id="WP_119752905.1">
    <property type="nucleotide sequence ID" value="NZ_CP032382.1"/>
</dbReference>
<dbReference type="Proteomes" id="UP000266183">
    <property type="component" value="Chromosome"/>
</dbReference>
<protein>
    <submittedName>
        <fullName evidence="3">Acyltransferase</fullName>
    </submittedName>
</protein>
<keyword evidence="1" id="KW-0812">Transmembrane</keyword>
<feature type="transmembrane region" description="Helical" evidence="1">
    <location>
        <begin position="345"/>
        <end position="367"/>
    </location>
</feature>
<feature type="transmembrane region" description="Helical" evidence="1">
    <location>
        <begin position="194"/>
        <end position="211"/>
    </location>
</feature>
<feature type="domain" description="Acyltransferase 3" evidence="2">
    <location>
        <begin position="23"/>
        <end position="364"/>
    </location>
</feature>
<dbReference type="AlphaFoldDB" id="A0A385SJN2"/>
<feature type="transmembrane region" description="Helical" evidence="1">
    <location>
        <begin position="217"/>
        <end position="240"/>
    </location>
</feature>
<accession>A0A385SJN2</accession>
<feature type="transmembrane region" description="Helical" evidence="1">
    <location>
        <begin position="275"/>
        <end position="293"/>
    </location>
</feature>
<dbReference type="PANTHER" id="PTHR23028:SF53">
    <property type="entry name" value="ACYL_TRANSF_3 DOMAIN-CONTAINING PROTEIN"/>
    <property type="match status" value="1"/>
</dbReference>
<feature type="transmembrane region" description="Helical" evidence="1">
    <location>
        <begin position="305"/>
        <end position="325"/>
    </location>
</feature>
<dbReference type="InterPro" id="IPR050879">
    <property type="entry name" value="Acyltransferase_3"/>
</dbReference>
<dbReference type="GO" id="GO:0000271">
    <property type="term" value="P:polysaccharide biosynthetic process"/>
    <property type="evidence" value="ECO:0007669"/>
    <property type="project" value="TreeGrafter"/>
</dbReference>
<sequence length="392" mass="46577">MFEFLNRLPDRLKRITTGAELIREIDGLRFIAIFTVLIQHLHERFVRNTIIEFSSPVEDNVLAFVATRGFIGVYVFFIISGFILALPFAAKRLAGQTEMKLKNYYIRRLTRLEPPYIIWMSIMFVAFVLFKHQSFAEYLPHYFANITYTHGLIYQGWSLINPATWTLEVEVQFYVLAPFLAWGFFSIRNKVTRRICMTLFIFLFMIVQQKFEFFRLPYYLTVLGYLHYFLIGFILTDIYLVDWKEVRPRRNTLFDFLALASLVLVILVWDWEFNFPDRLAEAVLFFVFFYSVFRGNYANRFVTNRWIMSIGGMCYTIYLVHLPLAEFLMILTRNLQITNYYEVNLIVQAVIFLPLVFVVSVISYLLFEKPFMNKDWPKVVINLLSSKTRSTL</sequence>
<feature type="transmembrane region" description="Helical" evidence="1">
    <location>
        <begin position="61"/>
        <end position="90"/>
    </location>
</feature>
<evidence type="ECO:0000259" key="2">
    <source>
        <dbReference type="Pfam" id="PF01757"/>
    </source>
</evidence>
<keyword evidence="3" id="KW-0012">Acyltransferase</keyword>
<reference evidence="4" key="1">
    <citation type="submission" date="2018-09" db="EMBL/GenBank/DDBJ databases">
        <title>Chryseolinea sp. KIS68-18 isolated from soil.</title>
        <authorList>
            <person name="Weon H.-Y."/>
            <person name="Kwon S.-W."/>
            <person name="Lee S.A."/>
        </authorList>
    </citation>
    <scope>NUCLEOTIDE SEQUENCE [LARGE SCALE GENOMIC DNA]</scope>
    <source>
        <strain evidence="4">KIS68-18</strain>
    </source>
</reference>
<keyword evidence="3" id="KW-0808">Transferase</keyword>
<evidence type="ECO:0000313" key="3">
    <source>
        <dbReference type="EMBL" id="AYB29590.1"/>
    </source>
</evidence>
<dbReference type="Pfam" id="PF01757">
    <property type="entry name" value="Acyl_transf_3"/>
    <property type="match status" value="1"/>
</dbReference>
<organism evidence="3 4">
    <name type="scientific">Chryseolinea soli</name>
    <dbReference type="NCBI Taxonomy" id="2321403"/>
    <lineage>
        <taxon>Bacteria</taxon>
        <taxon>Pseudomonadati</taxon>
        <taxon>Bacteroidota</taxon>
        <taxon>Cytophagia</taxon>
        <taxon>Cytophagales</taxon>
        <taxon>Fulvivirgaceae</taxon>
        <taxon>Chryseolinea</taxon>
    </lineage>
</organism>
<keyword evidence="1" id="KW-1133">Transmembrane helix</keyword>
<dbReference type="EMBL" id="CP032382">
    <property type="protein sequence ID" value="AYB29590.1"/>
    <property type="molecule type" value="Genomic_DNA"/>
</dbReference>
<proteinExistence type="predicted"/>
<feature type="transmembrane region" description="Helical" evidence="1">
    <location>
        <begin position="252"/>
        <end position="269"/>
    </location>
</feature>
<keyword evidence="4" id="KW-1185">Reference proteome</keyword>
<evidence type="ECO:0000256" key="1">
    <source>
        <dbReference type="SAM" id="Phobius"/>
    </source>
</evidence>
<dbReference type="GO" id="GO:0016020">
    <property type="term" value="C:membrane"/>
    <property type="evidence" value="ECO:0007669"/>
    <property type="project" value="TreeGrafter"/>
</dbReference>